<keyword evidence="2" id="KW-0863">Zinc-finger</keyword>
<dbReference type="GO" id="GO:0005737">
    <property type="term" value="C:cytoplasm"/>
    <property type="evidence" value="ECO:0007669"/>
    <property type="project" value="UniProtKB-ARBA"/>
</dbReference>
<sequence length="218" mass="24760">SSTLFLNCFNENSWTNISLMVTGVDVSLSHPEPEPTTRSEFLKYSCEIILDPNTAHSYLLLSEGDRKVTVMDEHQSYPSHPDRFTDYCQVLSKESLTGRCYWEVQWRGSEIYVAVAYNKIKAGSGNECKFGGNDKSWALECSQNNFKFGHNNFWTSISGPRSSRVGVYLDHRAGILSFYSVSESMTLIHRVQTRFTEPLLAGVWVWNIGNSAEFCKPK</sequence>
<dbReference type="GeneTree" id="ENSGT00940000154395"/>
<feature type="domain" description="B30.2/SPRY" evidence="4">
    <location>
        <begin position="28"/>
        <end position="218"/>
    </location>
</feature>
<evidence type="ECO:0000313" key="5">
    <source>
        <dbReference type="Ensembl" id="ENSPREP00000030191.1"/>
    </source>
</evidence>
<name>A0A3P9Q7N9_POERE</name>
<evidence type="ECO:0000259" key="4">
    <source>
        <dbReference type="PROSITE" id="PS50188"/>
    </source>
</evidence>
<dbReference type="Proteomes" id="UP000242638">
    <property type="component" value="Unassembled WGS sequence"/>
</dbReference>
<dbReference type="InterPro" id="IPR006574">
    <property type="entry name" value="PRY"/>
</dbReference>
<evidence type="ECO:0000256" key="1">
    <source>
        <dbReference type="ARBA" id="ARBA00022723"/>
    </source>
</evidence>
<reference evidence="5" key="2">
    <citation type="submission" date="2025-08" db="UniProtKB">
        <authorList>
            <consortium name="Ensembl"/>
        </authorList>
    </citation>
    <scope>IDENTIFICATION</scope>
    <source>
        <strain evidence="5">Guanapo</strain>
    </source>
</reference>
<dbReference type="SMART" id="SM00449">
    <property type="entry name" value="SPRY"/>
    <property type="match status" value="1"/>
</dbReference>
<dbReference type="InterPro" id="IPR013320">
    <property type="entry name" value="ConA-like_dom_sf"/>
</dbReference>
<dbReference type="SUPFAM" id="SSF49899">
    <property type="entry name" value="Concanavalin A-like lectins/glucanases"/>
    <property type="match status" value="1"/>
</dbReference>
<protein>
    <recommendedName>
        <fullName evidence="4">B30.2/SPRY domain-containing protein</fullName>
    </recommendedName>
</protein>
<dbReference type="PRINTS" id="PR01407">
    <property type="entry name" value="BUTYPHLNCDUF"/>
</dbReference>
<dbReference type="Pfam" id="PF00622">
    <property type="entry name" value="SPRY"/>
    <property type="match status" value="1"/>
</dbReference>
<dbReference type="SMART" id="SM00589">
    <property type="entry name" value="PRY"/>
    <property type="match status" value="1"/>
</dbReference>
<dbReference type="Gene3D" id="2.60.120.920">
    <property type="match status" value="1"/>
</dbReference>
<evidence type="ECO:0000313" key="6">
    <source>
        <dbReference type="Proteomes" id="UP000242638"/>
    </source>
</evidence>
<keyword evidence="6" id="KW-1185">Reference proteome</keyword>
<organism evidence="5 6">
    <name type="scientific">Poecilia reticulata</name>
    <name type="common">Guppy</name>
    <name type="synonym">Acanthophacelus reticulatus</name>
    <dbReference type="NCBI Taxonomy" id="8081"/>
    <lineage>
        <taxon>Eukaryota</taxon>
        <taxon>Metazoa</taxon>
        <taxon>Chordata</taxon>
        <taxon>Craniata</taxon>
        <taxon>Vertebrata</taxon>
        <taxon>Euteleostomi</taxon>
        <taxon>Actinopterygii</taxon>
        <taxon>Neopterygii</taxon>
        <taxon>Teleostei</taxon>
        <taxon>Neoteleostei</taxon>
        <taxon>Acanthomorphata</taxon>
        <taxon>Ovalentaria</taxon>
        <taxon>Atherinomorphae</taxon>
        <taxon>Cyprinodontiformes</taxon>
        <taxon>Poeciliidae</taxon>
        <taxon>Poeciliinae</taxon>
        <taxon>Poecilia</taxon>
    </lineage>
</organism>
<accession>A0A3P9Q7N9</accession>
<dbReference type="InterPro" id="IPR051051">
    <property type="entry name" value="E3_ubiq-ligase_TRIM/RNF"/>
</dbReference>
<dbReference type="InterPro" id="IPR003879">
    <property type="entry name" value="Butyrophylin_SPRY"/>
</dbReference>
<dbReference type="PROSITE" id="PS50188">
    <property type="entry name" value="B302_SPRY"/>
    <property type="match status" value="1"/>
</dbReference>
<proteinExistence type="predicted"/>
<dbReference type="Ensembl" id="ENSPRET00000030533.1">
    <property type="protein sequence ID" value="ENSPREP00000030191.1"/>
    <property type="gene ID" value="ENSPREG00000020450.1"/>
</dbReference>
<dbReference type="CDD" id="cd16040">
    <property type="entry name" value="SPRY_PRY_SNTX"/>
    <property type="match status" value="1"/>
</dbReference>
<reference evidence="6" key="1">
    <citation type="submission" date="2013-11" db="EMBL/GenBank/DDBJ databases">
        <title>The genomic landscape of the Guanapo guppy.</title>
        <authorList>
            <person name="Kuenstner A."/>
            <person name="Dreyer C."/>
        </authorList>
    </citation>
    <scope>NUCLEOTIDE SEQUENCE</scope>
    <source>
        <strain evidence="6">Guanapo</strain>
    </source>
</reference>
<keyword evidence="1" id="KW-0479">Metal-binding</keyword>
<dbReference type="InterPro" id="IPR043136">
    <property type="entry name" value="B30.2/SPRY_sf"/>
</dbReference>
<keyword evidence="3" id="KW-0862">Zinc</keyword>
<evidence type="ECO:0000256" key="3">
    <source>
        <dbReference type="ARBA" id="ARBA00022833"/>
    </source>
</evidence>
<dbReference type="GO" id="GO:0008270">
    <property type="term" value="F:zinc ion binding"/>
    <property type="evidence" value="ECO:0007669"/>
    <property type="project" value="UniProtKB-KW"/>
</dbReference>
<dbReference type="PANTHER" id="PTHR25465:SF5">
    <property type="entry name" value="E3 UBIQUITIN_ISG15 LIGASE TRIM25-RELATED"/>
    <property type="match status" value="1"/>
</dbReference>
<dbReference type="Bgee" id="ENSPREG00000020450">
    <property type="expression patterns" value="Expressed in caudal fin and 1 other cell type or tissue"/>
</dbReference>
<dbReference type="PANTHER" id="PTHR25465">
    <property type="entry name" value="B-BOX DOMAIN CONTAINING"/>
    <property type="match status" value="1"/>
</dbReference>
<dbReference type="InterPro" id="IPR001870">
    <property type="entry name" value="B30.2/SPRY"/>
</dbReference>
<dbReference type="AlphaFoldDB" id="A0A3P9Q7N9"/>
<dbReference type="Pfam" id="PF13765">
    <property type="entry name" value="PRY"/>
    <property type="match status" value="1"/>
</dbReference>
<dbReference type="InterPro" id="IPR003877">
    <property type="entry name" value="SPRY_dom"/>
</dbReference>
<dbReference type="OMA" id="NTAHREM"/>
<evidence type="ECO:0000256" key="2">
    <source>
        <dbReference type="ARBA" id="ARBA00022771"/>
    </source>
</evidence>
<reference evidence="5" key="3">
    <citation type="submission" date="2025-09" db="UniProtKB">
        <authorList>
            <consortium name="Ensembl"/>
        </authorList>
    </citation>
    <scope>IDENTIFICATION</scope>
    <source>
        <strain evidence="5">Guanapo</strain>
    </source>
</reference>